<dbReference type="AlphaFoldDB" id="A0A917GXY6"/>
<evidence type="ECO:0000313" key="1">
    <source>
        <dbReference type="EMBL" id="GGG60772.1"/>
    </source>
</evidence>
<reference evidence="1" key="2">
    <citation type="submission" date="2020-09" db="EMBL/GenBank/DDBJ databases">
        <authorList>
            <person name="Sun Q."/>
            <person name="Zhou Y."/>
        </authorList>
    </citation>
    <scope>NUCLEOTIDE SEQUENCE</scope>
    <source>
        <strain evidence="1">CGMCC 1.12187</strain>
    </source>
</reference>
<keyword evidence="1" id="KW-0238">DNA-binding</keyword>
<comment type="caution">
    <text evidence="1">The sequence shown here is derived from an EMBL/GenBank/DDBJ whole genome shotgun (WGS) entry which is preliminary data.</text>
</comment>
<proteinExistence type="predicted"/>
<gene>
    <name evidence="1" type="ORF">GCM10011374_24570</name>
</gene>
<organism evidence="1 2">
    <name type="scientific">Kocuria dechangensis</name>
    <dbReference type="NCBI Taxonomy" id="1176249"/>
    <lineage>
        <taxon>Bacteria</taxon>
        <taxon>Bacillati</taxon>
        <taxon>Actinomycetota</taxon>
        <taxon>Actinomycetes</taxon>
        <taxon>Micrococcales</taxon>
        <taxon>Micrococcaceae</taxon>
        <taxon>Kocuria</taxon>
    </lineage>
</organism>
<protein>
    <submittedName>
        <fullName evidence="1">DNA-binding protein</fullName>
    </submittedName>
</protein>
<reference evidence="1" key="1">
    <citation type="journal article" date="2014" name="Int. J. Syst. Evol. Microbiol.">
        <title>Complete genome sequence of Corynebacterium casei LMG S-19264T (=DSM 44701T), isolated from a smear-ripened cheese.</title>
        <authorList>
            <consortium name="US DOE Joint Genome Institute (JGI-PGF)"/>
            <person name="Walter F."/>
            <person name="Albersmeier A."/>
            <person name="Kalinowski J."/>
            <person name="Ruckert C."/>
        </authorList>
    </citation>
    <scope>NUCLEOTIDE SEQUENCE</scope>
    <source>
        <strain evidence="1">CGMCC 1.12187</strain>
    </source>
</reference>
<evidence type="ECO:0000313" key="2">
    <source>
        <dbReference type="Proteomes" id="UP000638848"/>
    </source>
</evidence>
<dbReference type="GO" id="GO:0003677">
    <property type="term" value="F:DNA binding"/>
    <property type="evidence" value="ECO:0007669"/>
    <property type="project" value="UniProtKB-KW"/>
</dbReference>
<dbReference type="EMBL" id="BMEQ01000013">
    <property type="protein sequence ID" value="GGG60772.1"/>
    <property type="molecule type" value="Genomic_DNA"/>
</dbReference>
<sequence>MSTENIEQQVKLYGQPLSERFSTVVQAYGITQRRLAEVLGLSAPMLSQLNSGRRIKIGNPAVYERLVMLEQRIGTPDIEEVLSEVEASQPVLSTTQIQAGIHSETNAVAALATVVPQPELEVAVGLLEEAAPTLAKVVRLAVREAQNQQAASAREDARQDARG</sequence>
<dbReference type="SUPFAM" id="SSF47413">
    <property type="entry name" value="lambda repressor-like DNA-binding domains"/>
    <property type="match status" value="1"/>
</dbReference>
<accession>A0A917GXY6</accession>
<dbReference type="InterPro" id="IPR010982">
    <property type="entry name" value="Lambda_DNA-bd_dom_sf"/>
</dbReference>
<dbReference type="RefSeq" id="WP_188537627.1">
    <property type="nucleotide sequence ID" value="NZ_BMEQ01000013.1"/>
</dbReference>
<dbReference type="Proteomes" id="UP000638848">
    <property type="component" value="Unassembled WGS sequence"/>
</dbReference>
<keyword evidence="2" id="KW-1185">Reference proteome</keyword>
<name>A0A917GXY6_9MICC</name>